<feature type="compositionally biased region" description="Basic and acidic residues" evidence="8">
    <location>
        <begin position="219"/>
        <end position="230"/>
    </location>
</feature>
<feature type="region of interest" description="Disordered" evidence="8">
    <location>
        <begin position="197"/>
        <end position="243"/>
    </location>
</feature>
<dbReference type="InterPro" id="IPR036388">
    <property type="entry name" value="WH-like_DNA-bd_sf"/>
</dbReference>
<accession>A0A6P6IGB6</accession>
<evidence type="ECO:0000256" key="8">
    <source>
        <dbReference type="SAM" id="MobiDB-lite"/>
    </source>
</evidence>
<dbReference type="SMART" id="SM00415">
    <property type="entry name" value="HSF"/>
    <property type="match status" value="1"/>
</dbReference>
<keyword evidence="6" id="KW-0539">Nucleus</keyword>
<feature type="region of interest" description="Disordered" evidence="8">
    <location>
        <begin position="334"/>
        <end position="388"/>
    </location>
</feature>
<gene>
    <name evidence="11" type="primary">LOC112868504</name>
</gene>
<evidence type="ECO:0000256" key="3">
    <source>
        <dbReference type="ARBA" id="ARBA00023015"/>
    </source>
</evidence>
<dbReference type="Pfam" id="PF00447">
    <property type="entry name" value="HSF_DNA-bind"/>
    <property type="match status" value="1"/>
</dbReference>
<dbReference type="Proteomes" id="UP000515131">
    <property type="component" value="Unplaced"/>
</dbReference>
<dbReference type="InterPro" id="IPR036390">
    <property type="entry name" value="WH_DNA-bd_sf"/>
</dbReference>
<feature type="domain" description="HSF-type DNA-binding" evidence="9">
    <location>
        <begin position="80"/>
        <end position="187"/>
    </location>
</feature>
<dbReference type="SUPFAM" id="SSF46785">
    <property type="entry name" value="Winged helix' DNA-binding domain"/>
    <property type="match status" value="1"/>
</dbReference>
<evidence type="ECO:0000256" key="6">
    <source>
        <dbReference type="ARBA" id="ARBA00023242"/>
    </source>
</evidence>
<dbReference type="FunFam" id="1.10.10.10:FF:000349">
    <property type="entry name" value="Heat shock transcription factor, Y-linked"/>
    <property type="match status" value="1"/>
</dbReference>
<dbReference type="GO" id="GO:0043565">
    <property type="term" value="F:sequence-specific DNA binding"/>
    <property type="evidence" value="ECO:0007669"/>
    <property type="project" value="InterPro"/>
</dbReference>
<evidence type="ECO:0000256" key="5">
    <source>
        <dbReference type="ARBA" id="ARBA00023163"/>
    </source>
</evidence>
<organism evidence="10 11">
    <name type="scientific">Puma concolor</name>
    <name type="common">Mountain lion</name>
    <name type="synonym">Felis concolor</name>
    <dbReference type="NCBI Taxonomy" id="9696"/>
    <lineage>
        <taxon>Eukaryota</taxon>
        <taxon>Metazoa</taxon>
        <taxon>Chordata</taxon>
        <taxon>Craniata</taxon>
        <taxon>Vertebrata</taxon>
        <taxon>Euteleostomi</taxon>
        <taxon>Mammalia</taxon>
        <taxon>Eutheria</taxon>
        <taxon>Laurasiatheria</taxon>
        <taxon>Carnivora</taxon>
        <taxon>Feliformia</taxon>
        <taxon>Felidae</taxon>
        <taxon>Felinae</taxon>
        <taxon>Puma</taxon>
    </lineage>
</organism>
<evidence type="ECO:0000259" key="9">
    <source>
        <dbReference type="SMART" id="SM00415"/>
    </source>
</evidence>
<feature type="region of interest" description="Disordered" evidence="8">
    <location>
        <begin position="1"/>
        <end position="73"/>
    </location>
</feature>
<dbReference type="Gene3D" id="1.10.10.10">
    <property type="entry name" value="Winged helix-like DNA-binding domain superfamily/Winged helix DNA-binding domain"/>
    <property type="match status" value="1"/>
</dbReference>
<dbReference type="GO" id="GO:0005634">
    <property type="term" value="C:nucleus"/>
    <property type="evidence" value="ECO:0007669"/>
    <property type="project" value="UniProtKB-SubCell"/>
</dbReference>
<evidence type="ECO:0000313" key="11">
    <source>
        <dbReference type="RefSeq" id="XP_025787261.1"/>
    </source>
</evidence>
<sequence>MASQSAKEIPKGKLAPSDDGEPAPELPSSSSQDPNLDSGEILVMNRDEAVIQDPGPQDSPQPQAPNQGAANVGENNSILGLSFPRKLWMILEDNTFTSVRWNDAGDTVIIDKDLFQREVLHRRGAERIFETDSLKTFIRLLNLYGFSKIRATDPWGIQSPGNKRMLIYRNANFQRDQPFLLRNIQRKSDLRVTTTWLGTSAPTPKRKKPVAATRQSPRIHHEEPANDDKTVLGAAPNAQGPSGSQSFAFSGIWSLSSAAGYAMATHGPSEPGGLSGEGTSRNMMFVPLATARRDDTGELPVSPPVYPGYGTVMSLYNTCYSILLAALSVMSPHEAPSENEEQEGSSDYNGSVFAASAKDLAREHGGGKPRKIWSRVSPAGQETEPPHS</sequence>
<keyword evidence="5" id="KW-0804">Transcription</keyword>
<dbReference type="RefSeq" id="XP_025787261.1">
    <property type="nucleotide sequence ID" value="XM_025931476.1"/>
</dbReference>
<dbReference type="InterPro" id="IPR000232">
    <property type="entry name" value="HSF_DNA-bd"/>
</dbReference>
<protein>
    <submittedName>
        <fullName evidence="11">Heat shock transcription factor, X-linked member 3-like</fullName>
    </submittedName>
</protein>
<dbReference type="PANTHER" id="PTHR10015:SF140">
    <property type="entry name" value="HEAT SHOCK TRANSCRIPTION FACTOR, X-LINKED MEMBER 3-RELATED"/>
    <property type="match status" value="1"/>
</dbReference>
<comment type="subcellular location">
    <subcellularLocation>
        <location evidence="1">Nucleus</location>
    </subcellularLocation>
</comment>
<evidence type="ECO:0000256" key="7">
    <source>
        <dbReference type="RuleBase" id="RU004020"/>
    </source>
</evidence>
<dbReference type="AlphaFoldDB" id="A0A6P6IGB6"/>
<evidence type="ECO:0000256" key="4">
    <source>
        <dbReference type="ARBA" id="ARBA00023125"/>
    </source>
</evidence>
<keyword evidence="4" id="KW-0238">DNA-binding</keyword>
<proteinExistence type="inferred from homology"/>
<dbReference type="GeneID" id="112868504"/>
<evidence type="ECO:0000313" key="10">
    <source>
        <dbReference type="Proteomes" id="UP000515131"/>
    </source>
</evidence>
<comment type="similarity">
    <text evidence="2 7">Belongs to the HSF family.</text>
</comment>
<keyword evidence="10" id="KW-1185">Reference proteome</keyword>
<keyword evidence="3" id="KW-0805">Transcription regulation</keyword>
<dbReference type="GO" id="GO:0003700">
    <property type="term" value="F:DNA-binding transcription factor activity"/>
    <property type="evidence" value="ECO:0007669"/>
    <property type="project" value="InterPro"/>
</dbReference>
<dbReference type="PANTHER" id="PTHR10015">
    <property type="entry name" value="HEAT SHOCK TRANSCRIPTION FACTOR"/>
    <property type="match status" value="1"/>
</dbReference>
<reference evidence="11" key="1">
    <citation type="submission" date="2025-08" db="UniProtKB">
        <authorList>
            <consortium name="RefSeq"/>
        </authorList>
    </citation>
    <scope>IDENTIFICATION</scope>
    <source>
        <tissue evidence="11">Blood</tissue>
    </source>
</reference>
<evidence type="ECO:0000256" key="2">
    <source>
        <dbReference type="ARBA" id="ARBA00006403"/>
    </source>
</evidence>
<evidence type="ECO:0000256" key="1">
    <source>
        <dbReference type="ARBA" id="ARBA00004123"/>
    </source>
</evidence>
<name>A0A6P6IGB6_PUMCO</name>
<dbReference type="KEGG" id="pcoo:112868504"/>